<evidence type="ECO:0000313" key="2">
    <source>
        <dbReference type="EMBL" id="KAJ8876483.1"/>
    </source>
</evidence>
<protein>
    <recommendedName>
        <fullName evidence="1">HAT C-terminal dimerisation domain-containing protein</fullName>
    </recommendedName>
</protein>
<sequence length="117" mass="13324">MQFVMTWLGSLFKPREVILNAVCHDLVNAGKLIAFQIVSDKMKRSENGVDIVQLLLSLKLDHTTVVCNVLKTVWIPISNVYSDRALSTHSDVFSDKRRSLKPENVETMVSLYFNNKI</sequence>
<proteinExistence type="predicted"/>
<name>A0ABQ9GWS4_9NEOP</name>
<dbReference type="InterPro" id="IPR008906">
    <property type="entry name" value="HATC_C_dom"/>
</dbReference>
<organism evidence="2 3">
    <name type="scientific">Dryococelus australis</name>
    <dbReference type="NCBI Taxonomy" id="614101"/>
    <lineage>
        <taxon>Eukaryota</taxon>
        <taxon>Metazoa</taxon>
        <taxon>Ecdysozoa</taxon>
        <taxon>Arthropoda</taxon>
        <taxon>Hexapoda</taxon>
        <taxon>Insecta</taxon>
        <taxon>Pterygota</taxon>
        <taxon>Neoptera</taxon>
        <taxon>Polyneoptera</taxon>
        <taxon>Phasmatodea</taxon>
        <taxon>Verophasmatodea</taxon>
        <taxon>Anareolatae</taxon>
        <taxon>Phasmatidae</taxon>
        <taxon>Eurycanthinae</taxon>
        <taxon>Dryococelus</taxon>
    </lineage>
</organism>
<keyword evidence="3" id="KW-1185">Reference proteome</keyword>
<dbReference type="Proteomes" id="UP001159363">
    <property type="component" value="Chromosome 7"/>
</dbReference>
<dbReference type="Pfam" id="PF05699">
    <property type="entry name" value="Dimer_Tnp_hAT"/>
    <property type="match status" value="1"/>
</dbReference>
<feature type="domain" description="HAT C-terminal dimerisation" evidence="1">
    <location>
        <begin position="75"/>
        <end position="112"/>
    </location>
</feature>
<dbReference type="EMBL" id="JARBHB010000008">
    <property type="protein sequence ID" value="KAJ8876483.1"/>
    <property type="molecule type" value="Genomic_DNA"/>
</dbReference>
<gene>
    <name evidence="2" type="ORF">PR048_020928</name>
</gene>
<accession>A0ABQ9GWS4</accession>
<evidence type="ECO:0000259" key="1">
    <source>
        <dbReference type="Pfam" id="PF05699"/>
    </source>
</evidence>
<comment type="caution">
    <text evidence="2">The sequence shown here is derived from an EMBL/GenBank/DDBJ whole genome shotgun (WGS) entry which is preliminary data.</text>
</comment>
<reference evidence="2 3" key="1">
    <citation type="submission" date="2023-02" db="EMBL/GenBank/DDBJ databases">
        <title>LHISI_Scaffold_Assembly.</title>
        <authorList>
            <person name="Stuart O.P."/>
            <person name="Cleave R."/>
            <person name="Magrath M.J.L."/>
            <person name="Mikheyev A.S."/>
        </authorList>
    </citation>
    <scope>NUCLEOTIDE SEQUENCE [LARGE SCALE GENOMIC DNA]</scope>
    <source>
        <strain evidence="2">Daus_M_001</strain>
        <tissue evidence="2">Leg muscle</tissue>
    </source>
</reference>
<evidence type="ECO:0000313" key="3">
    <source>
        <dbReference type="Proteomes" id="UP001159363"/>
    </source>
</evidence>